<protein>
    <submittedName>
        <fullName evidence="2">Uncharacterized protein</fullName>
    </submittedName>
</protein>
<evidence type="ECO:0000313" key="2">
    <source>
        <dbReference type="EMBL" id="PWK86695.1"/>
    </source>
</evidence>
<keyword evidence="1" id="KW-0472">Membrane</keyword>
<keyword evidence="1" id="KW-0812">Transmembrane</keyword>
<dbReference type="RefSeq" id="WP_109723697.1">
    <property type="nucleotide sequence ID" value="NZ_MSZV01000087.1"/>
</dbReference>
<keyword evidence="1" id="KW-1133">Transmembrane helix</keyword>
<proteinExistence type="predicted"/>
<organism evidence="2 3">
    <name type="scientific">Fulvimonas soli</name>
    <dbReference type="NCBI Taxonomy" id="155197"/>
    <lineage>
        <taxon>Bacteria</taxon>
        <taxon>Pseudomonadati</taxon>
        <taxon>Pseudomonadota</taxon>
        <taxon>Gammaproteobacteria</taxon>
        <taxon>Lysobacterales</taxon>
        <taxon>Rhodanobacteraceae</taxon>
        <taxon>Fulvimonas</taxon>
    </lineage>
</organism>
<sequence>MECLARLRRWANRDDGRHYRIGNRPIGALEATGLFTCIAAVALWQLHARAGIGGLWAYIAGAAGFLLTIPGGNGSRGGPDA</sequence>
<comment type="caution">
    <text evidence="2">The sequence shown here is derived from an EMBL/GenBank/DDBJ whole genome shotgun (WGS) entry which is preliminary data.</text>
</comment>
<feature type="transmembrane region" description="Helical" evidence="1">
    <location>
        <begin position="21"/>
        <end position="44"/>
    </location>
</feature>
<accession>A0A316IHH3</accession>
<feature type="transmembrane region" description="Helical" evidence="1">
    <location>
        <begin position="50"/>
        <end position="69"/>
    </location>
</feature>
<name>A0A316IHH3_9GAMM</name>
<keyword evidence="3" id="KW-1185">Reference proteome</keyword>
<dbReference type="OrthoDB" id="6065013at2"/>
<dbReference type="EMBL" id="QGHC01000007">
    <property type="protein sequence ID" value="PWK86695.1"/>
    <property type="molecule type" value="Genomic_DNA"/>
</dbReference>
<reference evidence="2 3" key="1">
    <citation type="submission" date="2018-05" db="EMBL/GenBank/DDBJ databases">
        <title>Genomic Encyclopedia of Type Strains, Phase IV (KMG-IV): sequencing the most valuable type-strain genomes for metagenomic binning, comparative biology and taxonomic classification.</title>
        <authorList>
            <person name="Goeker M."/>
        </authorList>
    </citation>
    <scope>NUCLEOTIDE SEQUENCE [LARGE SCALE GENOMIC DNA]</scope>
    <source>
        <strain evidence="2 3">DSM 14263</strain>
    </source>
</reference>
<evidence type="ECO:0000313" key="3">
    <source>
        <dbReference type="Proteomes" id="UP000245812"/>
    </source>
</evidence>
<dbReference type="Proteomes" id="UP000245812">
    <property type="component" value="Unassembled WGS sequence"/>
</dbReference>
<dbReference type="AlphaFoldDB" id="A0A316IHH3"/>
<gene>
    <name evidence="2" type="ORF">C7456_10786</name>
</gene>
<evidence type="ECO:0000256" key="1">
    <source>
        <dbReference type="SAM" id="Phobius"/>
    </source>
</evidence>